<accession>A0A8H3INK1</accession>
<evidence type="ECO:0000256" key="1">
    <source>
        <dbReference type="SAM" id="MobiDB-lite"/>
    </source>
</evidence>
<dbReference type="SUPFAM" id="SSF57903">
    <property type="entry name" value="FYVE/PHD zinc finger"/>
    <property type="match status" value="1"/>
</dbReference>
<name>A0A8H3INK1_9LECA</name>
<feature type="compositionally biased region" description="Basic and acidic residues" evidence="1">
    <location>
        <begin position="276"/>
        <end position="299"/>
    </location>
</feature>
<feature type="region of interest" description="Disordered" evidence="1">
    <location>
        <begin position="91"/>
        <end position="152"/>
    </location>
</feature>
<feature type="compositionally biased region" description="Basic and acidic residues" evidence="1">
    <location>
        <begin position="470"/>
        <end position="479"/>
    </location>
</feature>
<feature type="compositionally biased region" description="Basic and acidic residues" evidence="1">
    <location>
        <begin position="91"/>
        <end position="108"/>
    </location>
</feature>
<dbReference type="OrthoDB" id="3656564at2759"/>
<dbReference type="AlphaFoldDB" id="A0A8H3INK1"/>
<evidence type="ECO:0000313" key="3">
    <source>
        <dbReference type="Proteomes" id="UP000664521"/>
    </source>
</evidence>
<evidence type="ECO:0000313" key="2">
    <source>
        <dbReference type="EMBL" id="CAF9921740.1"/>
    </source>
</evidence>
<evidence type="ECO:0008006" key="4">
    <source>
        <dbReference type="Google" id="ProtNLM"/>
    </source>
</evidence>
<comment type="caution">
    <text evidence="2">The sequence shown here is derived from an EMBL/GenBank/DDBJ whole genome shotgun (WGS) entry which is preliminary data.</text>
</comment>
<protein>
    <recommendedName>
        <fullName evidence="4">PHD-type domain-containing protein</fullName>
    </recommendedName>
</protein>
<reference evidence="2" key="1">
    <citation type="submission" date="2021-03" db="EMBL/GenBank/DDBJ databases">
        <authorList>
            <person name="Tagirdzhanova G."/>
        </authorList>
    </citation>
    <scope>NUCLEOTIDE SEQUENCE</scope>
</reference>
<dbReference type="Gene3D" id="3.30.40.10">
    <property type="entry name" value="Zinc/RING finger domain, C3HC4 (zinc finger)"/>
    <property type="match status" value="1"/>
</dbReference>
<feature type="compositionally biased region" description="Polar residues" evidence="1">
    <location>
        <begin position="123"/>
        <end position="139"/>
    </location>
</feature>
<feature type="compositionally biased region" description="Basic and acidic residues" evidence="1">
    <location>
        <begin position="375"/>
        <end position="388"/>
    </location>
</feature>
<dbReference type="InterPro" id="IPR013083">
    <property type="entry name" value="Znf_RING/FYVE/PHD"/>
</dbReference>
<feature type="compositionally biased region" description="Basic and acidic residues" evidence="1">
    <location>
        <begin position="424"/>
        <end position="436"/>
    </location>
</feature>
<dbReference type="Proteomes" id="UP000664521">
    <property type="component" value="Unassembled WGS sequence"/>
</dbReference>
<keyword evidence="3" id="KW-1185">Reference proteome</keyword>
<feature type="region of interest" description="Disordered" evidence="1">
    <location>
        <begin position="234"/>
        <end position="316"/>
    </location>
</feature>
<organism evidence="2 3">
    <name type="scientific">Heterodermia speciosa</name>
    <dbReference type="NCBI Taxonomy" id="116794"/>
    <lineage>
        <taxon>Eukaryota</taxon>
        <taxon>Fungi</taxon>
        <taxon>Dikarya</taxon>
        <taxon>Ascomycota</taxon>
        <taxon>Pezizomycotina</taxon>
        <taxon>Lecanoromycetes</taxon>
        <taxon>OSLEUM clade</taxon>
        <taxon>Lecanoromycetidae</taxon>
        <taxon>Caliciales</taxon>
        <taxon>Physciaceae</taxon>
        <taxon>Heterodermia</taxon>
    </lineage>
</organism>
<dbReference type="EMBL" id="CAJPDS010000029">
    <property type="protein sequence ID" value="CAF9921740.1"/>
    <property type="molecule type" value="Genomic_DNA"/>
</dbReference>
<proteinExistence type="predicted"/>
<gene>
    <name evidence="2" type="ORF">HETSPECPRED_004609</name>
</gene>
<feature type="compositionally biased region" description="Basic and acidic residues" evidence="1">
    <location>
        <begin position="249"/>
        <end position="265"/>
    </location>
</feature>
<feature type="compositionally biased region" description="Polar residues" evidence="1">
    <location>
        <begin position="482"/>
        <end position="492"/>
    </location>
</feature>
<sequence length="518" mass="59241">MSVQSLRARISQGDENLVALFETVDAFLAVDQLEEAHAADLDSMNIFGTPLSLFTDSLANPIYPRWFMDTVMIWERYKDIIDFHCTHQEKSSIEPRGDRISSIDKEQISQDSEGNGDKEVDATNITSNAEETTTPGRNVSNEEERYDLDREDLGEEELLSGKQKNEQASDFSGPVASSCEACMLPDNKSMLMCENESVHKDSESWYHFICVGLSIETIPKGTWFCPPCQSKMLGKTEPSRLSPQKQKHPKESSRKRPGETGDKPTKAQPKSRKLEKKSQESPKESKQPISKKANEDTKKPGKSKISKNRWRDPIEEQKVAELVREYQNDPMVPEKDKYGETKWTAISAMLLERHGYVRTADSIKCKFARKIRKISNYDERSDKKKDPNRMQTSVESPESRKLKRQAKAEAIGEPSSMRKRARRRSSEVEEAREDISKANTDQGLAISNVPQEAFSSIVHEENFDGENNEIDGRNFERHLPPQFQQFDWTPNKNKGKRKRDENDDEQASERHAQMPRSC</sequence>
<dbReference type="InterPro" id="IPR011011">
    <property type="entry name" value="Znf_FYVE_PHD"/>
</dbReference>
<feature type="region of interest" description="Disordered" evidence="1">
    <location>
        <begin position="374"/>
        <end position="518"/>
    </location>
</feature>